<dbReference type="AlphaFoldDB" id="A0A1F7J842"/>
<proteinExistence type="predicted"/>
<accession>A0A1F7J842</accession>
<sequence length="230" mass="26046">MSERVGAEQSQFQVNLDLIRNRPDAYQRVRQAADAFKQLTDPTPGDYSDYWSERWEAFGTIIGADIPRARVDRSRDEVQELHGQGRKLVLRPEGITLAHLGQIHTSLGSWATQPNSPVESDARFGYLDIEKSTKAPNLRTNVADLARIAQETGRHGMTLETYIIGSEDHFDLTGEYFDHGYQTWSRLPGSRRDGRVLHAYFYADDYLSASSTWTPDDRHDGIGGRFEGVK</sequence>
<name>A0A1F7J842_9BACT</name>
<protein>
    <submittedName>
        <fullName evidence="1">Uncharacterized protein</fullName>
    </submittedName>
</protein>
<gene>
    <name evidence="1" type="ORF">A3B02_02460</name>
</gene>
<dbReference type="Proteomes" id="UP000178914">
    <property type="component" value="Unassembled WGS sequence"/>
</dbReference>
<reference evidence="1 2" key="1">
    <citation type="journal article" date="2016" name="Nat. Commun.">
        <title>Thousands of microbial genomes shed light on interconnected biogeochemical processes in an aquifer system.</title>
        <authorList>
            <person name="Anantharaman K."/>
            <person name="Brown C.T."/>
            <person name="Hug L.A."/>
            <person name="Sharon I."/>
            <person name="Castelle C.J."/>
            <person name="Probst A.J."/>
            <person name="Thomas B.C."/>
            <person name="Singh A."/>
            <person name="Wilkins M.J."/>
            <person name="Karaoz U."/>
            <person name="Brodie E.L."/>
            <person name="Williams K.H."/>
            <person name="Hubbard S.S."/>
            <person name="Banfield J.F."/>
        </authorList>
    </citation>
    <scope>NUCLEOTIDE SEQUENCE [LARGE SCALE GENOMIC DNA]</scope>
</reference>
<dbReference type="EMBL" id="MGAS01000018">
    <property type="protein sequence ID" value="OGK51767.1"/>
    <property type="molecule type" value="Genomic_DNA"/>
</dbReference>
<evidence type="ECO:0000313" key="1">
    <source>
        <dbReference type="EMBL" id="OGK51767.1"/>
    </source>
</evidence>
<organism evidence="1 2">
    <name type="scientific">Candidatus Roizmanbacteria bacterium RIFCSPLOWO2_01_FULL_42_14</name>
    <dbReference type="NCBI Taxonomy" id="1802068"/>
    <lineage>
        <taxon>Bacteria</taxon>
        <taxon>Candidatus Roizmaniibacteriota</taxon>
    </lineage>
</organism>
<evidence type="ECO:0000313" key="2">
    <source>
        <dbReference type="Proteomes" id="UP000178914"/>
    </source>
</evidence>
<comment type="caution">
    <text evidence="1">The sequence shown here is derived from an EMBL/GenBank/DDBJ whole genome shotgun (WGS) entry which is preliminary data.</text>
</comment>